<feature type="transmembrane region" description="Helical" evidence="1">
    <location>
        <begin position="168"/>
        <end position="190"/>
    </location>
</feature>
<evidence type="ECO:0000313" key="3">
    <source>
        <dbReference type="Proteomes" id="UP000288859"/>
    </source>
</evidence>
<accession>A0A438N5T5</accession>
<feature type="transmembrane region" description="Helical" evidence="1">
    <location>
        <begin position="86"/>
        <end position="107"/>
    </location>
</feature>
<protein>
    <submittedName>
        <fullName evidence="2">Uncharacterized protein</fullName>
    </submittedName>
</protein>
<evidence type="ECO:0000256" key="1">
    <source>
        <dbReference type="SAM" id="Phobius"/>
    </source>
</evidence>
<comment type="caution">
    <text evidence="2">The sequence shown here is derived from an EMBL/GenBank/DDBJ whole genome shotgun (WGS) entry which is preliminary data.</text>
</comment>
<dbReference type="VEuPathDB" id="FungiDB:PV10_01384"/>
<organism evidence="2 3">
    <name type="scientific">Exophiala mesophila</name>
    <name type="common">Black yeast-like fungus</name>
    <dbReference type="NCBI Taxonomy" id="212818"/>
    <lineage>
        <taxon>Eukaryota</taxon>
        <taxon>Fungi</taxon>
        <taxon>Dikarya</taxon>
        <taxon>Ascomycota</taxon>
        <taxon>Pezizomycotina</taxon>
        <taxon>Eurotiomycetes</taxon>
        <taxon>Chaetothyriomycetidae</taxon>
        <taxon>Chaetothyriales</taxon>
        <taxon>Herpotrichiellaceae</taxon>
        <taxon>Exophiala</taxon>
    </lineage>
</organism>
<dbReference type="OrthoDB" id="72269at2759"/>
<sequence>MALLNISRIALTGLIGLGVASLHLFGESNGLFPTIVDFRTRGILPTHHTWTKTTFDTSITGFDPPDGLLATLLVFFWPLLDGENPAASLISFVFAGQTVAIWSVYVLEGWRKINQGRVISFTTIWGLVVQAIGYAVIGPLYLTIYLFTSPLVTSSTPLTPSALTIQEGNLSGLPFGIIIGFIFPSVLMALPTPSVLSLTSKVTAILVWQAFPFWTTVYNYIWRFALWPKIEYTKESDRLANQISILRNVYKFGLALSVPAHIATWTISLSAVAFPSLFTTAAQSELHPASVFLPPNPFGDAKSIDIAQGSKWFIQYDYAITSTAYVIWAIASRYSKSVKKATKDQSASLDALALVGILGKVALLGPFATALTLIWERDEIIFAQAGAVEEKKTS</sequence>
<name>A0A438N5T5_EXOME</name>
<feature type="transmembrane region" description="Helical" evidence="1">
    <location>
        <begin position="202"/>
        <end position="222"/>
    </location>
</feature>
<feature type="transmembrane region" description="Helical" evidence="1">
    <location>
        <begin position="352"/>
        <end position="375"/>
    </location>
</feature>
<keyword evidence="1" id="KW-0812">Transmembrane</keyword>
<feature type="transmembrane region" description="Helical" evidence="1">
    <location>
        <begin position="119"/>
        <end position="148"/>
    </location>
</feature>
<keyword evidence="1" id="KW-0472">Membrane</keyword>
<dbReference type="Proteomes" id="UP000288859">
    <property type="component" value="Unassembled WGS sequence"/>
</dbReference>
<feature type="transmembrane region" description="Helical" evidence="1">
    <location>
        <begin position="9"/>
        <end position="26"/>
    </location>
</feature>
<evidence type="ECO:0000313" key="2">
    <source>
        <dbReference type="EMBL" id="RVX70910.1"/>
    </source>
</evidence>
<proteinExistence type="predicted"/>
<reference evidence="2 3" key="1">
    <citation type="submission" date="2017-03" db="EMBL/GenBank/DDBJ databases">
        <title>Genomes of endolithic fungi from Antarctica.</title>
        <authorList>
            <person name="Coleine C."/>
            <person name="Masonjones S."/>
            <person name="Stajich J.E."/>
        </authorList>
    </citation>
    <scope>NUCLEOTIDE SEQUENCE [LARGE SCALE GENOMIC DNA]</scope>
    <source>
        <strain evidence="2 3">CCFEE 6314</strain>
    </source>
</reference>
<feature type="transmembrane region" description="Helical" evidence="1">
    <location>
        <begin position="312"/>
        <end position="331"/>
    </location>
</feature>
<keyword evidence="1" id="KW-1133">Transmembrane helix</keyword>
<dbReference type="AlphaFoldDB" id="A0A438N5T5"/>
<dbReference type="EMBL" id="NAJM01000020">
    <property type="protein sequence ID" value="RVX70910.1"/>
    <property type="molecule type" value="Genomic_DNA"/>
</dbReference>
<gene>
    <name evidence="2" type="ORF">B0A52_06067</name>
</gene>